<dbReference type="GO" id="GO:0016757">
    <property type="term" value="F:glycosyltransferase activity"/>
    <property type="evidence" value="ECO:0007669"/>
    <property type="project" value="InterPro"/>
</dbReference>
<evidence type="ECO:0000313" key="2">
    <source>
        <dbReference type="EMBL" id="CAE0661521.1"/>
    </source>
</evidence>
<organism evidence="2">
    <name type="scientific">Lotharella globosa</name>
    <dbReference type="NCBI Taxonomy" id="91324"/>
    <lineage>
        <taxon>Eukaryota</taxon>
        <taxon>Sar</taxon>
        <taxon>Rhizaria</taxon>
        <taxon>Cercozoa</taxon>
        <taxon>Chlorarachniophyceae</taxon>
        <taxon>Lotharella</taxon>
    </lineage>
</organism>
<accession>A0A7S4DPD8</accession>
<sequence>MGSVTGWKLKLFPCAALAVSFSLFTLKDMIFVARPEMSRMGEADGSVAPTTANATTTTPWDPSMVEPVHLKTSELTGDADGENLNSWYKAEDGGVITFNHTTVLWGKGMFLYAKKASRQEASATDYDLVADTAFAFKRTQRNIQHFLFDDLVGLFGYLYLTHKGLAKHHVVLWPAADVSKLGFQKNVFDELVPSHYAVELGKKVLVRKTLHYSQTQGAIWKHWAFDWRHDLQGIPPRPPHGQRFVVLDELRSGLSRSVATKKAQGQGAKNQCMPQNPTKIYSTRVQLTAARILQNVKELHSLLEEFGYVPWNPMECSSLSARYEALQNTKILVSEYGSDMCNLLWLQRGATVVDLVHPGASYIQKHLPIDWNYGFFEAVSEGLGIRHEPIFAGERRPSPKNVLGVREGHSYTRRNGTTVTVSKDHPKAEIRGTLFPEREWVVKVPAKDITHIDGKPLSLINLTAATPVVETPGIAFHLTPYNIDWVVDVVEVRKQLRRIEERVFSQEK</sequence>
<evidence type="ECO:0000259" key="1">
    <source>
        <dbReference type="Pfam" id="PF04577"/>
    </source>
</evidence>
<dbReference type="InterPro" id="IPR049625">
    <property type="entry name" value="Glyco_transf_61_cat"/>
</dbReference>
<dbReference type="EMBL" id="HBIV01018076">
    <property type="protein sequence ID" value="CAE0661521.1"/>
    <property type="molecule type" value="Transcribed_RNA"/>
</dbReference>
<feature type="domain" description="Glycosyltransferase 61 catalytic" evidence="1">
    <location>
        <begin position="144"/>
        <end position="353"/>
    </location>
</feature>
<proteinExistence type="predicted"/>
<reference evidence="2" key="1">
    <citation type="submission" date="2021-01" db="EMBL/GenBank/DDBJ databases">
        <authorList>
            <person name="Corre E."/>
            <person name="Pelletier E."/>
            <person name="Niang G."/>
            <person name="Scheremetjew M."/>
            <person name="Finn R."/>
            <person name="Kale V."/>
            <person name="Holt S."/>
            <person name="Cochrane G."/>
            <person name="Meng A."/>
            <person name="Brown T."/>
            <person name="Cohen L."/>
        </authorList>
    </citation>
    <scope>NUCLEOTIDE SEQUENCE</scope>
    <source>
        <strain evidence="2">CCCM811</strain>
    </source>
</reference>
<dbReference type="Pfam" id="PF04577">
    <property type="entry name" value="Glyco_transf_61"/>
    <property type="match status" value="1"/>
</dbReference>
<name>A0A7S4DPD8_9EUKA</name>
<gene>
    <name evidence="2" type="ORF">LGLO00237_LOCUS13115</name>
</gene>
<dbReference type="AlphaFoldDB" id="A0A7S4DPD8"/>
<protein>
    <recommendedName>
        <fullName evidence="1">Glycosyltransferase 61 catalytic domain-containing protein</fullName>
    </recommendedName>
</protein>